<accession>A0A8J3I427</accession>
<evidence type="ECO:0000256" key="13">
    <source>
        <dbReference type="ARBA" id="ARBA00022960"/>
    </source>
</evidence>
<evidence type="ECO:0000256" key="9">
    <source>
        <dbReference type="ARBA" id="ARBA00022723"/>
    </source>
</evidence>
<dbReference type="EMBL" id="BNJF01000002">
    <property type="protein sequence ID" value="GHO46493.1"/>
    <property type="molecule type" value="Genomic_DNA"/>
</dbReference>
<organism evidence="28 29">
    <name type="scientific">Ktedonospora formicarum</name>
    <dbReference type="NCBI Taxonomy" id="2778364"/>
    <lineage>
        <taxon>Bacteria</taxon>
        <taxon>Bacillati</taxon>
        <taxon>Chloroflexota</taxon>
        <taxon>Ktedonobacteria</taxon>
        <taxon>Ktedonobacterales</taxon>
        <taxon>Ktedonobacteraceae</taxon>
        <taxon>Ktedonospora</taxon>
    </lineage>
</organism>
<feature type="domain" description="ATP-grasp" evidence="27">
    <location>
        <begin position="149"/>
        <end position="355"/>
    </location>
</feature>
<dbReference type="Proteomes" id="UP000612362">
    <property type="component" value="Unassembled WGS sequence"/>
</dbReference>
<evidence type="ECO:0000256" key="19">
    <source>
        <dbReference type="ARBA" id="ARBA00068427"/>
    </source>
</evidence>
<evidence type="ECO:0000256" key="26">
    <source>
        <dbReference type="PROSITE-ProRule" id="PRU00409"/>
    </source>
</evidence>
<name>A0A8J3I427_9CHLR</name>
<dbReference type="NCBIfam" id="TIGR01205">
    <property type="entry name" value="D_ala_D_alaTIGR"/>
    <property type="match status" value="1"/>
</dbReference>
<keyword evidence="7 22" id="KW-0963">Cytoplasm</keyword>
<dbReference type="Pfam" id="PF07478">
    <property type="entry name" value="Dala_Dala_lig_C"/>
    <property type="match status" value="1"/>
</dbReference>
<dbReference type="GO" id="GO:0005829">
    <property type="term" value="C:cytosol"/>
    <property type="evidence" value="ECO:0007669"/>
    <property type="project" value="TreeGrafter"/>
</dbReference>
<dbReference type="Gene3D" id="3.30.1490.20">
    <property type="entry name" value="ATP-grasp fold, A domain"/>
    <property type="match status" value="1"/>
</dbReference>
<comment type="pathway">
    <text evidence="4 22">Cell wall biogenesis; peptidoglycan biosynthesis.</text>
</comment>
<dbReference type="AlphaFoldDB" id="A0A8J3I427"/>
<comment type="pathway">
    <text evidence="18">Glycan biosynthesis.</text>
</comment>
<feature type="binding site" evidence="24">
    <location>
        <begin position="190"/>
        <end position="192"/>
    </location>
    <ligand>
        <name>ATP</name>
        <dbReference type="ChEBI" id="CHEBI:30616"/>
    </ligand>
</feature>
<feature type="active site" evidence="23">
    <location>
        <position position="17"/>
    </location>
</feature>
<dbReference type="Gene3D" id="3.40.50.20">
    <property type="match status" value="1"/>
</dbReference>
<feature type="binding site" evidence="24">
    <location>
        <begin position="321"/>
        <end position="322"/>
    </location>
    <ligand>
        <name>ATP</name>
        <dbReference type="ChEBI" id="CHEBI:30616"/>
    </ligand>
</feature>
<evidence type="ECO:0000256" key="8">
    <source>
        <dbReference type="ARBA" id="ARBA00022598"/>
    </source>
</evidence>
<dbReference type="GO" id="GO:0046872">
    <property type="term" value="F:metal ion binding"/>
    <property type="evidence" value="ECO:0007669"/>
    <property type="project" value="UniProtKB-KW"/>
</dbReference>
<evidence type="ECO:0000256" key="18">
    <source>
        <dbReference type="ARBA" id="ARBA00060592"/>
    </source>
</evidence>
<dbReference type="UniPathway" id="UPA00219"/>
<dbReference type="InterPro" id="IPR000291">
    <property type="entry name" value="D-Ala_lig_Van_CS"/>
</dbReference>
<feature type="binding site" evidence="25">
    <location>
        <position position="322"/>
    </location>
    <ligand>
        <name>Mg(2+)</name>
        <dbReference type="ChEBI" id="CHEBI:18420"/>
        <label>1</label>
    </ligand>
</feature>
<evidence type="ECO:0000256" key="12">
    <source>
        <dbReference type="ARBA" id="ARBA00022842"/>
    </source>
</evidence>
<evidence type="ECO:0000256" key="1">
    <source>
        <dbReference type="ARBA" id="ARBA00001936"/>
    </source>
</evidence>
<gene>
    <name evidence="22" type="primary">ddl</name>
    <name evidence="28" type="ORF">KSX_46560</name>
</gene>
<dbReference type="PROSITE" id="PS00844">
    <property type="entry name" value="DALA_DALA_LIGASE_2"/>
    <property type="match status" value="1"/>
</dbReference>
<dbReference type="NCBIfam" id="NF002528">
    <property type="entry name" value="PRK01966.1-4"/>
    <property type="match status" value="1"/>
</dbReference>
<evidence type="ECO:0000256" key="14">
    <source>
        <dbReference type="ARBA" id="ARBA00022984"/>
    </source>
</evidence>
<evidence type="ECO:0000256" key="15">
    <source>
        <dbReference type="ARBA" id="ARBA00023211"/>
    </source>
</evidence>
<keyword evidence="15 25" id="KW-0464">Manganese</keyword>
<keyword evidence="14 22" id="KW-0573">Peptidoglycan synthesis</keyword>
<comment type="catalytic activity">
    <reaction evidence="17 22">
        <text>2 D-alanine + ATP = D-alanyl-D-alanine + ADP + phosphate + H(+)</text>
        <dbReference type="Rhea" id="RHEA:11224"/>
        <dbReference type="ChEBI" id="CHEBI:15378"/>
        <dbReference type="ChEBI" id="CHEBI:30616"/>
        <dbReference type="ChEBI" id="CHEBI:43474"/>
        <dbReference type="ChEBI" id="CHEBI:57416"/>
        <dbReference type="ChEBI" id="CHEBI:57822"/>
        <dbReference type="ChEBI" id="CHEBI:456216"/>
        <dbReference type="EC" id="6.3.2.4"/>
    </reaction>
</comment>
<keyword evidence="11 26" id="KW-0067">ATP-binding</keyword>
<feature type="binding site" evidence="25">
    <location>
        <position position="324"/>
    </location>
    <ligand>
        <name>Mg(2+)</name>
        <dbReference type="ChEBI" id="CHEBI:18420"/>
        <label>2</label>
    </ligand>
</feature>
<dbReference type="Pfam" id="PF01820">
    <property type="entry name" value="Dala_Dala_lig_N"/>
    <property type="match status" value="1"/>
</dbReference>
<evidence type="ECO:0000256" key="17">
    <source>
        <dbReference type="ARBA" id="ARBA00047614"/>
    </source>
</evidence>
<protein>
    <recommendedName>
        <fullName evidence="19 22">D-alanine--D-alanine ligase</fullName>
        <ecNumber evidence="6 22">6.3.2.4</ecNumber>
    </recommendedName>
    <alternativeName>
        <fullName evidence="21 22">D-Ala-D-Ala ligase</fullName>
    </alternativeName>
    <alternativeName>
        <fullName evidence="20 22">D-alanylalanine synthetase</fullName>
    </alternativeName>
</protein>
<evidence type="ECO:0000256" key="22">
    <source>
        <dbReference type="HAMAP-Rule" id="MF_00047"/>
    </source>
</evidence>
<dbReference type="RefSeq" id="WP_220195867.1">
    <property type="nucleotide sequence ID" value="NZ_BNJF01000002.1"/>
</dbReference>
<dbReference type="PANTHER" id="PTHR23132:SF25">
    <property type="entry name" value="D-ALANINE--D-ALANINE LIGASE A"/>
    <property type="match status" value="1"/>
</dbReference>
<keyword evidence="16 22" id="KW-0961">Cell wall biogenesis/degradation</keyword>
<dbReference type="PROSITE" id="PS50975">
    <property type="entry name" value="ATP_GRASP"/>
    <property type="match status" value="1"/>
</dbReference>
<keyword evidence="29" id="KW-1185">Reference proteome</keyword>
<dbReference type="GO" id="GO:0005524">
    <property type="term" value="F:ATP binding"/>
    <property type="evidence" value="ECO:0007669"/>
    <property type="project" value="UniProtKB-UniRule"/>
</dbReference>
<dbReference type="GO" id="GO:0071555">
    <property type="term" value="P:cell wall organization"/>
    <property type="evidence" value="ECO:0007669"/>
    <property type="project" value="UniProtKB-KW"/>
</dbReference>
<comment type="cofactor">
    <cofactor evidence="25">
        <name>Mg(2+)</name>
        <dbReference type="ChEBI" id="CHEBI:18420"/>
    </cofactor>
    <cofactor evidence="25">
        <name>Mn(2+)</name>
        <dbReference type="ChEBI" id="CHEBI:29035"/>
    </cofactor>
    <text evidence="25">Binds 2 magnesium or manganese ions per subunit.</text>
</comment>
<dbReference type="InterPro" id="IPR011761">
    <property type="entry name" value="ATP-grasp"/>
</dbReference>
<feature type="active site" evidence="23">
    <location>
        <position position="333"/>
    </location>
</feature>
<comment type="subcellular location">
    <subcellularLocation>
        <location evidence="3 22">Cytoplasm</location>
    </subcellularLocation>
</comment>
<dbReference type="FunFam" id="3.30.1490.20:FF:000007">
    <property type="entry name" value="D-alanine--D-alanine ligase"/>
    <property type="match status" value="1"/>
</dbReference>
<dbReference type="GO" id="GO:0008716">
    <property type="term" value="F:D-alanine-D-alanine ligase activity"/>
    <property type="evidence" value="ECO:0007669"/>
    <property type="project" value="UniProtKB-UniRule"/>
</dbReference>
<comment type="function">
    <text evidence="2 22">Cell wall formation.</text>
</comment>
<keyword evidence="8 22" id="KW-0436">Ligase</keyword>
<dbReference type="GO" id="GO:0009252">
    <property type="term" value="P:peptidoglycan biosynthetic process"/>
    <property type="evidence" value="ECO:0007669"/>
    <property type="project" value="UniProtKB-UniRule"/>
</dbReference>
<evidence type="ECO:0000256" key="25">
    <source>
        <dbReference type="PIRSR" id="PIRSR039102-3"/>
    </source>
</evidence>
<dbReference type="PIRSF" id="PIRSF039102">
    <property type="entry name" value="Ddl/VanB"/>
    <property type="match status" value="1"/>
</dbReference>
<dbReference type="InterPro" id="IPR016185">
    <property type="entry name" value="PreATP-grasp_dom_sf"/>
</dbReference>
<keyword evidence="12 25" id="KW-0460">Magnesium</keyword>
<dbReference type="Gene3D" id="3.30.470.20">
    <property type="entry name" value="ATP-grasp fold, B domain"/>
    <property type="match status" value="1"/>
</dbReference>
<comment type="similarity">
    <text evidence="5 22">Belongs to the D-alanine--D-alanine ligase family.</text>
</comment>
<evidence type="ECO:0000313" key="28">
    <source>
        <dbReference type="EMBL" id="GHO46493.1"/>
    </source>
</evidence>
<evidence type="ECO:0000256" key="10">
    <source>
        <dbReference type="ARBA" id="ARBA00022741"/>
    </source>
</evidence>
<dbReference type="SUPFAM" id="SSF56059">
    <property type="entry name" value="Glutathione synthetase ATP-binding domain-like"/>
    <property type="match status" value="1"/>
</dbReference>
<dbReference type="InterPro" id="IPR005905">
    <property type="entry name" value="D_ala_D_ala"/>
</dbReference>
<dbReference type="HAMAP" id="MF_00047">
    <property type="entry name" value="Dala_Dala_lig"/>
    <property type="match status" value="1"/>
</dbReference>
<keyword evidence="10 24" id="KW-0547">Nucleotide-binding</keyword>
<evidence type="ECO:0000256" key="3">
    <source>
        <dbReference type="ARBA" id="ARBA00004496"/>
    </source>
</evidence>
<keyword evidence="13 22" id="KW-0133">Cell shape</keyword>
<evidence type="ECO:0000256" key="16">
    <source>
        <dbReference type="ARBA" id="ARBA00023316"/>
    </source>
</evidence>
<dbReference type="PANTHER" id="PTHR23132">
    <property type="entry name" value="D-ALANINE--D-ALANINE LIGASE"/>
    <property type="match status" value="1"/>
</dbReference>
<evidence type="ECO:0000256" key="23">
    <source>
        <dbReference type="PIRSR" id="PIRSR039102-1"/>
    </source>
</evidence>
<evidence type="ECO:0000256" key="2">
    <source>
        <dbReference type="ARBA" id="ARBA00003921"/>
    </source>
</evidence>
<dbReference type="InterPro" id="IPR013815">
    <property type="entry name" value="ATP_grasp_subdomain_1"/>
</dbReference>
<dbReference type="EC" id="6.3.2.4" evidence="6 22"/>
<evidence type="ECO:0000256" key="7">
    <source>
        <dbReference type="ARBA" id="ARBA00022490"/>
    </source>
</evidence>
<feature type="active site" evidence="23">
    <location>
        <position position="198"/>
    </location>
</feature>
<feature type="binding site" evidence="25">
    <location>
        <position position="322"/>
    </location>
    <ligand>
        <name>Mg(2+)</name>
        <dbReference type="ChEBI" id="CHEBI:18420"/>
        <label>2</label>
    </ligand>
</feature>
<evidence type="ECO:0000256" key="24">
    <source>
        <dbReference type="PIRSR" id="PIRSR039102-2"/>
    </source>
</evidence>
<feature type="binding site" evidence="24">
    <location>
        <begin position="228"/>
        <end position="235"/>
    </location>
    <ligand>
        <name>ATP</name>
        <dbReference type="ChEBI" id="CHEBI:30616"/>
    </ligand>
</feature>
<dbReference type="PROSITE" id="PS00843">
    <property type="entry name" value="DALA_DALA_LIGASE_1"/>
    <property type="match status" value="1"/>
</dbReference>
<evidence type="ECO:0000256" key="20">
    <source>
        <dbReference type="ARBA" id="ARBA00076288"/>
    </source>
</evidence>
<evidence type="ECO:0000256" key="4">
    <source>
        <dbReference type="ARBA" id="ARBA00004752"/>
    </source>
</evidence>
<dbReference type="GO" id="GO:0008360">
    <property type="term" value="P:regulation of cell shape"/>
    <property type="evidence" value="ECO:0007669"/>
    <property type="project" value="UniProtKB-KW"/>
</dbReference>
<evidence type="ECO:0000313" key="29">
    <source>
        <dbReference type="Proteomes" id="UP000612362"/>
    </source>
</evidence>
<evidence type="ECO:0000259" key="27">
    <source>
        <dbReference type="PROSITE" id="PS50975"/>
    </source>
</evidence>
<dbReference type="SUPFAM" id="SSF52440">
    <property type="entry name" value="PreATP-grasp domain"/>
    <property type="match status" value="1"/>
</dbReference>
<dbReference type="InterPro" id="IPR011095">
    <property type="entry name" value="Dala_Dala_lig_C"/>
</dbReference>
<evidence type="ECO:0000256" key="11">
    <source>
        <dbReference type="ARBA" id="ARBA00022840"/>
    </source>
</evidence>
<evidence type="ECO:0000256" key="5">
    <source>
        <dbReference type="ARBA" id="ARBA00010871"/>
    </source>
</evidence>
<feature type="binding site" evidence="25">
    <location>
        <position position="308"/>
    </location>
    <ligand>
        <name>Mg(2+)</name>
        <dbReference type="ChEBI" id="CHEBI:18420"/>
        <label>1</label>
    </ligand>
</feature>
<comment type="cofactor">
    <cofactor evidence="1">
        <name>Mn(2+)</name>
        <dbReference type="ChEBI" id="CHEBI:29035"/>
    </cofactor>
</comment>
<feature type="binding site" evidence="24">
    <location>
        <position position="145"/>
    </location>
    <ligand>
        <name>ATP</name>
        <dbReference type="ChEBI" id="CHEBI:30616"/>
    </ligand>
</feature>
<evidence type="ECO:0000256" key="6">
    <source>
        <dbReference type="ARBA" id="ARBA00012216"/>
    </source>
</evidence>
<comment type="caution">
    <text evidence="28">The sequence shown here is derived from an EMBL/GenBank/DDBJ whole genome shotgun (WGS) entry which is preliminary data.</text>
</comment>
<dbReference type="InterPro" id="IPR011127">
    <property type="entry name" value="Dala_Dala_lig_N"/>
</dbReference>
<proteinExistence type="inferred from homology"/>
<sequence length="371" mass="41006">MVQKKRVGVVFGGRSCEHEVSLASAASVVQNLDAQKYDIIPIAITQEGTWRWGVTPSQLLNASDPAIAAEITAAPAVTLVIDGHSKRFISTNDASPLPGNGELDVLFPVLHGPYGEDGTIQGLFEMANIPYVGCTVLGSATGMDKEIMKELFQSAGLPVVKTLNYKLYEWERAPERILDLIEQQLTYPCFVKPANLGSSVGVGKALNREQLTKVINEAFTYDRKVSVEQGIDCREFSCAVLGNDELSASVVGEILTGGEFSDYEDKYVNHTIRFVIPAQIPEDTAQMLRGMALRAYQAFDLKGLTRVDFFQDKADGQFYINEVNTLPGFTDQSLYPKLWAASGLAYPQLLDQLIELAFQQYEVRQKLRSYR</sequence>
<reference evidence="28" key="1">
    <citation type="submission" date="2020-10" db="EMBL/GenBank/DDBJ databases">
        <title>Taxonomic study of unclassified bacteria belonging to the class Ktedonobacteria.</title>
        <authorList>
            <person name="Yabe S."/>
            <person name="Wang C.M."/>
            <person name="Zheng Y."/>
            <person name="Sakai Y."/>
            <person name="Cavaletti L."/>
            <person name="Monciardini P."/>
            <person name="Donadio S."/>
        </authorList>
    </citation>
    <scope>NUCLEOTIDE SEQUENCE</scope>
    <source>
        <strain evidence="28">SOSP1-1</strain>
    </source>
</reference>
<dbReference type="FunFam" id="3.30.470.20:FF:000008">
    <property type="entry name" value="D-alanine--D-alanine ligase"/>
    <property type="match status" value="1"/>
</dbReference>
<evidence type="ECO:0000256" key="21">
    <source>
        <dbReference type="ARBA" id="ARBA00077154"/>
    </source>
</evidence>
<keyword evidence="9 25" id="KW-0479">Metal-binding</keyword>
<feature type="binding site" evidence="24">
    <location>
        <begin position="198"/>
        <end position="199"/>
    </location>
    <ligand>
        <name>ATP</name>
        <dbReference type="ChEBI" id="CHEBI:30616"/>
    </ligand>
</feature>